<keyword evidence="3" id="KW-1185">Reference proteome</keyword>
<evidence type="ECO:0000313" key="3">
    <source>
        <dbReference type="Proteomes" id="UP000008089"/>
    </source>
</evidence>
<dbReference type="InterPro" id="IPR001810">
    <property type="entry name" value="F-box_dom"/>
</dbReference>
<reference evidence="2 3" key="5">
    <citation type="journal article" date="1998" name="Virology">
        <title>Identification of transcripts and promoter regions of ovine adenovirus OAV287.</title>
        <authorList>
            <person name="Khatri A."/>
            <person name="Both G.W."/>
        </authorList>
    </citation>
    <scope>NUCLEOTIDE SEQUENCE [LARGE SCALE GENOMIC DNA]</scope>
    <source>
        <strain evidence="2 3">OAV287</strain>
    </source>
</reference>
<proteinExistence type="predicted"/>
<dbReference type="Proteomes" id="UP000008089">
    <property type="component" value="Segment"/>
</dbReference>
<dbReference type="PROSITE" id="PS50181">
    <property type="entry name" value="FBOX"/>
    <property type="match status" value="1"/>
</dbReference>
<reference evidence="2 3" key="1">
    <citation type="journal article" date="1995" name="Virology">
        <title>Sequence of ovine adenovirus homologs for 100K hexon assembly, 33K, pVIII, and fiber genes: early region E3 is not in the expected location.</title>
        <authorList>
            <person name="Vrati S."/>
            <person name="Boyle D."/>
            <person name="Kocherhans R."/>
            <person name="Both G.W."/>
        </authorList>
    </citation>
    <scope>NUCLEOTIDE SEQUENCE [LARGE SCALE GENOMIC DNA]</scope>
    <source>
        <strain evidence="2 3">OAV287</strain>
    </source>
</reference>
<reference evidence="2 3" key="3">
    <citation type="journal article" date="1996" name="Virology">
        <title>Unique genome arrangement of an ovine adenovirus: identification of new proteins and proteinase cleavage sites.</title>
        <authorList>
            <person name="Vrati S."/>
            <person name="Brookes D.E."/>
            <person name="Strike P."/>
            <person name="Khatri A."/>
            <person name="Boyle D.B."/>
            <person name="Both G.W."/>
        </authorList>
    </citation>
    <scope>NUCLEOTIDE SEQUENCE [LARGE SCALE GENOMIC DNA]</scope>
    <source>
        <strain evidence="2 3">OAV287</strain>
    </source>
</reference>
<organism evidence="2 3">
    <name type="scientific">Ovine adenovirus D serotype 7 (isolate OAV287)</name>
    <name type="common">OAdV-7</name>
    <name type="synonym">Ovine adenovirus 7</name>
    <dbReference type="NCBI Taxonomy" id="114430"/>
    <lineage>
        <taxon>Viruses</taxon>
        <taxon>Varidnaviria</taxon>
        <taxon>Bamfordvirae</taxon>
        <taxon>Preplasmiviricota</taxon>
        <taxon>Polisuviricotina</taxon>
        <taxon>Pharingeaviricetes</taxon>
        <taxon>Rowavirales</taxon>
        <taxon>Adenoviridae</taxon>
        <taxon>Barthadenovirus</taxon>
        <taxon>Barthadenovirus ovis</taxon>
        <taxon>Ovine adenovirus D</taxon>
    </lineage>
</organism>
<dbReference type="KEGG" id="vg:949202"/>
<accession>Q83920</accession>
<dbReference type="RefSeq" id="NP_659537.1">
    <property type="nucleotide sequence ID" value="NC_004037.2"/>
</dbReference>
<evidence type="ECO:0000259" key="1">
    <source>
        <dbReference type="PROSITE" id="PS50181"/>
    </source>
</evidence>
<sequence length="176" mass="20942">MLSVLPVEIWTMIFLYLSSRDIAAFILCFPELQTVILKKYFRKHFLKRFARIECCSVLNRLREECVRYNFPLLQLWSGWCQTKHFLHSGHCVACLTHPYLLLYSPFRSGCNCVDHRNLWYNLQDVVLWTCSSWQDLSPGWRWPECGVPVRAVKSVKKTLRLCYKNWVFAVLKKFLA</sequence>
<protein>
    <submittedName>
        <fullName evidence="2">RH2</fullName>
    </submittedName>
</protein>
<reference evidence="2 3" key="4">
    <citation type="journal article" date="1997" name="Virology">
        <title>Construction of ovine adenovirus recombinants by gene insertion or deletion of related terminal region sequences.</title>
        <authorList>
            <person name="Xu Z.Z."/>
            <person name="Hyatt A."/>
            <person name="Boyle D.B."/>
            <person name="Both G.W."/>
        </authorList>
    </citation>
    <scope>NUCLEOTIDE SEQUENCE [LARGE SCALE GENOMIC DNA]</scope>
    <source>
        <strain evidence="2 3">OAV287</strain>
    </source>
</reference>
<evidence type="ECO:0000313" key="2">
    <source>
        <dbReference type="EMBL" id="AAD45958.1"/>
    </source>
</evidence>
<reference evidence="2 3" key="2">
    <citation type="journal article" date="1996" name="Gene">
        <title>Nucleotide sequence of ovine adenovirus tripartite leader sequence and homologues of the IVa2, DNA polymerase and terminal proteins.</title>
        <authorList>
            <person name="Vrati S."/>
            <person name="Brookes D.E."/>
            <person name="Boyle D.B."/>
            <person name="Both G.W."/>
        </authorList>
    </citation>
    <scope>NUCLEOTIDE SEQUENCE [LARGE SCALE GENOMIC DNA]</scope>
    <source>
        <strain evidence="2 3">OAV287</strain>
    </source>
</reference>
<dbReference type="GeneID" id="949202"/>
<organismHost>
    <name type="scientific">Ovis aries</name>
    <name type="common">Sheep</name>
    <dbReference type="NCBI Taxonomy" id="9940"/>
</organismHost>
<dbReference type="EMBL" id="U40839">
    <property type="protein sequence ID" value="AAD45958.1"/>
    <property type="molecule type" value="Genomic_DNA"/>
</dbReference>
<name>Q83920_ADEO7</name>
<dbReference type="SMART" id="SM00256">
    <property type="entry name" value="FBOX"/>
    <property type="match status" value="1"/>
</dbReference>
<feature type="domain" description="F-box" evidence="1">
    <location>
        <begin position="1"/>
        <end position="44"/>
    </location>
</feature>
<dbReference type="OrthoDB" id="20302at10239"/>